<gene>
    <name evidence="2" type="ORF">MKW94_007833</name>
</gene>
<dbReference type="InterPro" id="IPR019446">
    <property type="entry name" value="BMT5-like"/>
</dbReference>
<organism evidence="2 3">
    <name type="scientific">Papaver nudicaule</name>
    <name type="common">Iceland poppy</name>
    <dbReference type="NCBI Taxonomy" id="74823"/>
    <lineage>
        <taxon>Eukaryota</taxon>
        <taxon>Viridiplantae</taxon>
        <taxon>Streptophyta</taxon>
        <taxon>Embryophyta</taxon>
        <taxon>Tracheophyta</taxon>
        <taxon>Spermatophyta</taxon>
        <taxon>Magnoliopsida</taxon>
        <taxon>Ranunculales</taxon>
        <taxon>Papaveraceae</taxon>
        <taxon>Papaveroideae</taxon>
        <taxon>Papaver</taxon>
    </lineage>
</organism>
<dbReference type="Pfam" id="PF10354">
    <property type="entry name" value="BMT5-like"/>
    <property type="match status" value="1"/>
</dbReference>
<dbReference type="PANTHER" id="PTHR11538">
    <property type="entry name" value="PHENYLALANYL-TRNA SYNTHETASE"/>
    <property type="match status" value="1"/>
</dbReference>
<evidence type="ECO:0000259" key="1">
    <source>
        <dbReference type="Pfam" id="PF10354"/>
    </source>
</evidence>
<comment type="caution">
    <text evidence="2">The sequence shown here is derived from an EMBL/GenBank/DDBJ whole genome shotgun (WGS) entry which is preliminary data.</text>
</comment>
<dbReference type="PANTHER" id="PTHR11538:SF64">
    <property type="entry name" value="25S RRNA (URIDINE-N(3))-METHYLTRANSFERASE BMT5-LIKE DOMAIN-CONTAINING PROTEIN"/>
    <property type="match status" value="1"/>
</dbReference>
<dbReference type="EMBL" id="JAJJMA010182978">
    <property type="protein sequence ID" value="MCL7037778.1"/>
    <property type="molecule type" value="Genomic_DNA"/>
</dbReference>
<feature type="domain" description="25S rRNA (uridine-N(3))-methyltransferase BMT5-like" evidence="1">
    <location>
        <begin position="2"/>
        <end position="52"/>
    </location>
</feature>
<dbReference type="Proteomes" id="UP001177140">
    <property type="component" value="Unassembled WGS sequence"/>
</dbReference>
<name>A0AA41SQ18_PAPNU</name>
<dbReference type="GO" id="GO:0005737">
    <property type="term" value="C:cytoplasm"/>
    <property type="evidence" value="ECO:0007669"/>
    <property type="project" value="TreeGrafter"/>
</dbReference>
<dbReference type="GO" id="GO:0070042">
    <property type="term" value="F:rRNA (uridine-N3-)-methyltransferase activity"/>
    <property type="evidence" value="ECO:0007669"/>
    <property type="project" value="InterPro"/>
</dbReference>
<reference evidence="2" key="1">
    <citation type="submission" date="2022-03" db="EMBL/GenBank/DDBJ databases">
        <title>A functionally conserved STORR gene fusion in Papaver species that diverged 16.8 million years ago.</title>
        <authorList>
            <person name="Catania T."/>
        </authorList>
    </citation>
    <scope>NUCLEOTIDE SEQUENCE</scope>
    <source>
        <strain evidence="2">S-191538</strain>
    </source>
</reference>
<protein>
    <recommendedName>
        <fullName evidence="1">25S rRNA (uridine-N(3))-methyltransferase BMT5-like domain-containing protein</fullName>
    </recommendedName>
</protein>
<keyword evidence="3" id="KW-1185">Reference proteome</keyword>
<accession>A0AA41SQ18</accession>
<evidence type="ECO:0000313" key="3">
    <source>
        <dbReference type="Proteomes" id="UP001177140"/>
    </source>
</evidence>
<dbReference type="GO" id="GO:0070475">
    <property type="term" value="P:rRNA base methylation"/>
    <property type="evidence" value="ECO:0007669"/>
    <property type="project" value="InterPro"/>
</dbReference>
<sequence>MHKKLLSGFFKSASKMLNKPGEIHVSHKNDYPYNKWEIKKLANNAGLQLEKQNFKNPIIRGTVIREVEMLSLTKSSF</sequence>
<proteinExistence type="predicted"/>
<evidence type="ECO:0000313" key="2">
    <source>
        <dbReference type="EMBL" id="MCL7037778.1"/>
    </source>
</evidence>
<dbReference type="AlphaFoldDB" id="A0AA41SQ18"/>